<dbReference type="InterPro" id="IPR036927">
    <property type="entry name" value="Cyt_c_oxase-like_su1_sf"/>
</dbReference>
<protein>
    <submittedName>
        <fullName evidence="2">Uncharacterized protein</fullName>
    </submittedName>
</protein>
<dbReference type="HOGENOM" id="CLU_050527_0_0_0"/>
<dbReference type="KEGG" id="mox:DAMO_0164"/>
<evidence type="ECO:0000256" key="1">
    <source>
        <dbReference type="SAM" id="Phobius"/>
    </source>
</evidence>
<feature type="transmembrane region" description="Helical" evidence="1">
    <location>
        <begin position="56"/>
        <end position="76"/>
    </location>
</feature>
<organism evidence="2 3">
    <name type="scientific">Methylomirabilis oxygeniifera</name>
    <dbReference type="NCBI Taxonomy" id="671143"/>
    <lineage>
        <taxon>Bacteria</taxon>
        <taxon>Candidatus Methylomirabilota</taxon>
        <taxon>Candidatus Methylomirabilia</taxon>
        <taxon>Candidatus Methylomirabilales</taxon>
        <taxon>Candidatus Methylomirabilaceae</taxon>
        <taxon>Candidatus Methylomirabilis</taxon>
    </lineage>
</organism>
<keyword evidence="1" id="KW-1133">Transmembrane helix</keyword>
<feature type="transmembrane region" description="Helical" evidence="1">
    <location>
        <begin position="116"/>
        <end position="142"/>
    </location>
</feature>
<feature type="transmembrane region" description="Helical" evidence="1">
    <location>
        <begin position="362"/>
        <end position="381"/>
    </location>
</feature>
<feature type="transmembrane region" description="Helical" evidence="1">
    <location>
        <begin position="436"/>
        <end position="457"/>
    </location>
</feature>
<dbReference type="eggNOG" id="ENOG5032TY2">
    <property type="taxonomic scope" value="Bacteria"/>
</dbReference>
<dbReference type="AlphaFoldDB" id="D5MIC4"/>
<proteinExistence type="predicted"/>
<gene>
    <name evidence="2" type="ORF">DAMO_0164</name>
</gene>
<feature type="transmembrane region" description="Helical" evidence="1">
    <location>
        <begin position="88"/>
        <end position="110"/>
    </location>
</feature>
<sequence length="486" mass="52920">MKRYAEFHPGFIWTSLTTAIAGGFAFGAYLAVVIAYGLPAGQGFYALIQTHGHLQLVGWAGVFIMGISLHFIPRLASFPLPHPERMNYILWLMVPGLLFRAVGGTVLASFEESPLFVPLSWLVGASGLLEAGAIVLYVSLLIGTMRGSNQARKLPAIGAVKPFFGMMAAGWILYACLNLFLLLHMALTGNVAVNSGWNEFAVHAFISLVLLPVAFALSVRLFPLYLALPAPDWPVYRIGCAYLLSVVLQLVPAAPPMAGFAPGVIRLIIALGTLLKGGIILWFVWQLDLLTRRRPLGRHARFLDTGPDRPPTRPGLPDYGEFGRFERPVYAAYTWLVLGAFMELLGGATVLLGYSIPIAADAIRHMYLLGFITHLIFGASVRMLPGFIRRKRVASATLVDATFWLGSAAAVCRVVPLLSPGWLSDRLPAVDLLVQTIFAISGILGWGAVACLAVNLWQTANAPIQHVSESRWTMSMAHLRSEKHPE</sequence>
<dbReference type="Proteomes" id="UP000006898">
    <property type="component" value="Chromosome"/>
</dbReference>
<feature type="transmembrane region" description="Helical" evidence="1">
    <location>
        <begin position="12"/>
        <end position="36"/>
    </location>
</feature>
<feature type="transmembrane region" description="Helical" evidence="1">
    <location>
        <begin position="200"/>
        <end position="222"/>
    </location>
</feature>
<feature type="transmembrane region" description="Helical" evidence="1">
    <location>
        <begin position="264"/>
        <end position="285"/>
    </location>
</feature>
<keyword evidence="1" id="KW-0812">Transmembrane</keyword>
<dbReference type="STRING" id="671143.DAMO_0164"/>
<evidence type="ECO:0000313" key="3">
    <source>
        <dbReference type="Proteomes" id="UP000006898"/>
    </source>
</evidence>
<feature type="transmembrane region" description="Helical" evidence="1">
    <location>
        <begin position="332"/>
        <end position="356"/>
    </location>
</feature>
<feature type="transmembrane region" description="Helical" evidence="1">
    <location>
        <begin position="234"/>
        <end position="252"/>
    </location>
</feature>
<dbReference type="Gene3D" id="1.20.210.10">
    <property type="entry name" value="Cytochrome c oxidase-like, subunit I domain"/>
    <property type="match status" value="1"/>
</dbReference>
<dbReference type="SUPFAM" id="SSF81442">
    <property type="entry name" value="Cytochrome c oxidase subunit I-like"/>
    <property type="match status" value="1"/>
</dbReference>
<dbReference type="EMBL" id="FP565575">
    <property type="protein sequence ID" value="CBE67274.1"/>
    <property type="molecule type" value="Genomic_DNA"/>
</dbReference>
<evidence type="ECO:0000313" key="2">
    <source>
        <dbReference type="EMBL" id="CBE67274.1"/>
    </source>
</evidence>
<feature type="transmembrane region" description="Helical" evidence="1">
    <location>
        <begin position="393"/>
        <end position="416"/>
    </location>
</feature>
<name>D5MIC4_METO1</name>
<keyword evidence="1" id="KW-0472">Membrane</keyword>
<reference evidence="2 3" key="1">
    <citation type="journal article" date="2010" name="Nature">
        <title>Nitrite-driven anaerobic methane oxidation by oxygenic bacteria.</title>
        <authorList>
            <person name="Ettwig K.F."/>
            <person name="Butler M.K."/>
            <person name="Le Paslier D."/>
            <person name="Pelletier E."/>
            <person name="Mangenot S."/>
            <person name="Kuypers M.M.M."/>
            <person name="Schreiber F."/>
            <person name="Dutilh B.E."/>
            <person name="Zedelius J."/>
            <person name="de Beer D."/>
            <person name="Gloerich J."/>
            <person name="Wessels H.J.C.T."/>
            <person name="van Allen T."/>
            <person name="Luesken F."/>
            <person name="Wu M."/>
            <person name="van de Pas-Schoonen K.T."/>
            <person name="Op den Camp H.J.M."/>
            <person name="Janssen-Megens E.M."/>
            <person name="Francoijs K-J."/>
            <person name="Stunnenberg H."/>
            <person name="Weissenbach J."/>
            <person name="Jetten M.S.M."/>
            <person name="Strous M."/>
        </authorList>
    </citation>
    <scope>NUCLEOTIDE SEQUENCE [LARGE SCALE GENOMIC DNA]</scope>
</reference>
<accession>D5MIC4</accession>
<feature type="transmembrane region" description="Helical" evidence="1">
    <location>
        <begin position="163"/>
        <end position="188"/>
    </location>
</feature>